<name>Q47E61_DECAR</name>
<evidence type="ECO:0000256" key="2">
    <source>
        <dbReference type="ARBA" id="ARBA00022801"/>
    </source>
</evidence>
<dbReference type="Gene3D" id="3.40.50.1820">
    <property type="entry name" value="alpha/beta hydrolase"/>
    <property type="match status" value="1"/>
</dbReference>
<protein>
    <submittedName>
        <fullName evidence="4">Phospholipase/Carboxylesterase</fullName>
    </submittedName>
</protein>
<reference evidence="4" key="1">
    <citation type="submission" date="2005-08" db="EMBL/GenBank/DDBJ databases">
        <title>Complete sequence of Dechloromonas aromatica RCB.</title>
        <authorList>
            <person name="Salinero K.K."/>
            <person name="Copeland A."/>
            <person name="Lucas S."/>
            <person name="Lapidus A."/>
            <person name="Barry K."/>
            <person name="Detter J.C."/>
            <person name="Glavina T."/>
            <person name="Hammon N."/>
            <person name="Israni S."/>
            <person name="Pitluck S."/>
            <person name="Di Bartolo G."/>
            <person name="Trong S."/>
            <person name="Schmutz J."/>
            <person name="Larimer F."/>
            <person name="Land M."/>
            <person name="Ivanova N."/>
            <person name="Richardson P."/>
        </authorList>
    </citation>
    <scope>NUCLEOTIDE SEQUENCE</scope>
    <source>
        <strain evidence="4">RCB</strain>
    </source>
</reference>
<comment type="similarity">
    <text evidence="1">Belongs to the AB hydrolase superfamily. AB hydrolase 2 family.</text>
</comment>
<gene>
    <name evidence="4" type="ordered locus">Daro_2128</name>
</gene>
<dbReference type="InterPro" id="IPR029058">
    <property type="entry name" value="AB_hydrolase_fold"/>
</dbReference>
<dbReference type="ESTHER" id="decar-q47e61">
    <property type="family name" value="LYsophospholipase_carboxylesterase"/>
</dbReference>
<dbReference type="GO" id="GO:0016787">
    <property type="term" value="F:hydrolase activity"/>
    <property type="evidence" value="ECO:0007669"/>
    <property type="project" value="UniProtKB-KW"/>
</dbReference>
<dbReference type="InterPro" id="IPR050565">
    <property type="entry name" value="LYPA1-2/EST-like"/>
</dbReference>
<dbReference type="OrthoDB" id="9801763at2"/>
<evidence type="ECO:0000256" key="1">
    <source>
        <dbReference type="ARBA" id="ARBA00006499"/>
    </source>
</evidence>
<dbReference type="HOGENOM" id="CLU_049413_5_3_4"/>
<dbReference type="InterPro" id="IPR003140">
    <property type="entry name" value="PLipase/COase/thioEstase"/>
</dbReference>
<dbReference type="Pfam" id="PF02230">
    <property type="entry name" value="Abhydrolase_2"/>
    <property type="match status" value="1"/>
</dbReference>
<sequence>MPMTETPLLPPLVEDLTLTYRSRAPRKADQGLIILLHGVGSNESSMAGLAALLPKRYAVALVRSPIPMGSNAFCAFPVNFTPNGPVIDQAAAEASRRKLVKFVSELQARTGLSSRRTLIAGFSQGGIMSASLALTSPESVAGFGILSGRILPEIAPLIAHRDALAKLDALILHGELDSTLPIAWAERSSAQLRDLGVPFEANFYPARHEITEAMASDFIHWVEKKLPCPSL</sequence>
<proteinExistence type="inferred from homology"/>
<dbReference type="EMBL" id="CP000089">
    <property type="protein sequence ID" value="AAZ46870.1"/>
    <property type="molecule type" value="Genomic_DNA"/>
</dbReference>
<dbReference type="AlphaFoldDB" id="Q47E61"/>
<dbReference type="eggNOG" id="COG0400">
    <property type="taxonomic scope" value="Bacteria"/>
</dbReference>
<dbReference type="PANTHER" id="PTHR10655:SF17">
    <property type="entry name" value="LYSOPHOSPHOLIPASE-LIKE PROTEIN 1"/>
    <property type="match status" value="1"/>
</dbReference>
<accession>Q47E61</accession>
<dbReference type="PANTHER" id="PTHR10655">
    <property type="entry name" value="LYSOPHOSPHOLIPASE-RELATED"/>
    <property type="match status" value="1"/>
</dbReference>
<evidence type="ECO:0000259" key="3">
    <source>
        <dbReference type="Pfam" id="PF02230"/>
    </source>
</evidence>
<organism evidence="4">
    <name type="scientific">Dechloromonas aromatica (strain RCB)</name>
    <dbReference type="NCBI Taxonomy" id="159087"/>
    <lineage>
        <taxon>Bacteria</taxon>
        <taxon>Pseudomonadati</taxon>
        <taxon>Pseudomonadota</taxon>
        <taxon>Betaproteobacteria</taxon>
        <taxon>Rhodocyclales</taxon>
        <taxon>Azonexaceae</taxon>
        <taxon>Dechloromonas</taxon>
    </lineage>
</organism>
<feature type="domain" description="Phospholipase/carboxylesterase/thioesterase" evidence="3">
    <location>
        <begin position="24"/>
        <end position="224"/>
    </location>
</feature>
<keyword evidence="2" id="KW-0378">Hydrolase</keyword>
<dbReference type="SUPFAM" id="SSF53474">
    <property type="entry name" value="alpha/beta-Hydrolases"/>
    <property type="match status" value="1"/>
</dbReference>
<dbReference type="KEGG" id="dar:Daro_2128"/>
<evidence type="ECO:0000313" key="4">
    <source>
        <dbReference type="EMBL" id="AAZ46870.1"/>
    </source>
</evidence>